<evidence type="ECO:0000259" key="5">
    <source>
        <dbReference type="PROSITE" id="PS51898"/>
    </source>
</evidence>
<dbReference type="InterPro" id="IPR010998">
    <property type="entry name" value="Integrase_recombinase_N"/>
</dbReference>
<evidence type="ECO:0000256" key="4">
    <source>
        <dbReference type="ARBA" id="ARBA00023172"/>
    </source>
</evidence>
<evidence type="ECO:0000313" key="7">
    <source>
        <dbReference type="Proteomes" id="UP001409585"/>
    </source>
</evidence>
<dbReference type="CDD" id="cd01184">
    <property type="entry name" value="INT_C_like_1"/>
    <property type="match status" value="1"/>
</dbReference>
<dbReference type="GO" id="GO:0006310">
    <property type="term" value="P:DNA recombination"/>
    <property type="evidence" value="ECO:0007669"/>
    <property type="project" value="UniProtKB-KW"/>
</dbReference>
<organism evidence="6 7">
    <name type="scientific">Halioxenophilus aromaticivorans</name>
    <dbReference type="NCBI Taxonomy" id="1306992"/>
    <lineage>
        <taxon>Bacteria</taxon>
        <taxon>Pseudomonadati</taxon>
        <taxon>Pseudomonadota</taxon>
        <taxon>Gammaproteobacteria</taxon>
        <taxon>Alteromonadales</taxon>
        <taxon>Alteromonadaceae</taxon>
        <taxon>Halioxenophilus</taxon>
    </lineage>
</organism>
<name>A0AAV3U462_9ALTE</name>
<dbReference type="GO" id="GO:0003677">
    <property type="term" value="F:DNA binding"/>
    <property type="evidence" value="ECO:0007669"/>
    <property type="project" value="UniProtKB-KW"/>
</dbReference>
<evidence type="ECO:0000256" key="1">
    <source>
        <dbReference type="ARBA" id="ARBA00008857"/>
    </source>
</evidence>
<dbReference type="PANTHER" id="PTHR30349">
    <property type="entry name" value="PHAGE INTEGRASE-RELATED"/>
    <property type="match status" value="1"/>
</dbReference>
<dbReference type="PANTHER" id="PTHR30349:SF41">
    <property type="entry name" value="INTEGRASE_RECOMBINASE PROTEIN MJ0367-RELATED"/>
    <property type="match status" value="1"/>
</dbReference>
<dbReference type="Gene3D" id="1.10.443.10">
    <property type="entry name" value="Intergrase catalytic core"/>
    <property type="match status" value="1"/>
</dbReference>
<keyword evidence="2" id="KW-0229">DNA integration</keyword>
<gene>
    <name evidence="6" type="ORF">GCM10025791_27000</name>
</gene>
<dbReference type="GO" id="GO:0015074">
    <property type="term" value="P:DNA integration"/>
    <property type="evidence" value="ECO:0007669"/>
    <property type="project" value="UniProtKB-KW"/>
</dbReference>
<dbReference type="InterPro" id="IPR050090">
    <property type="entry name" value="Tyrosine_recombinase_XerCD"/>
</dbReference>
<dbReference type="AlphaFoldDB" id="A0AAV3U462"/>
<dbReference type="InterPro" id="IPR002104">
    <property type="entry name" value="Integrase_catalytic"/>
</dbReference>
<accession>A0AAV3U462</accession>
<dbReference type="SUPFAM" id="SSF56349">
    <property type="entry name" value="DNA breaking-rejoining enzymes"/>
    <property type="match status" value="1"/>
</dbReference>
<dbReference type="InterPro" id="IPR013762">
    <property type="entry name" value="Integrase-like_cat_sf"/>
</dbReference>
<proteinExistence type="inferred from homology"/>
<dbReference type="EMBL" id="BAABLX010000024">
    <property type="protein sequence ID" value="GAA4946249.1"/>
    <property type="molecule type" value="Genomic_DNA"/>
</dbReference>
<protein>
    <recommendedName>
        <fullName evidence="5">Tyr recombinase domain-containing protein</fullName>
    </recommendedName>
</protein>
<comment type="caution">
    <text evidence="6">The sequence shown here is derived from an EMBL/GenBank/DDBJ whole genome shotgun (WGS) entry which is preliminary data.</text>
</comment>
<comment type="similarity">
    <text evidence="1">Belongs to the 'phage' integrase family.</text>
</comment>
<evidence type="ECO:0000313" key="6">
    <source>
        <dbReference type="EMBL" id="GAA4946249.1"/>
    </source>
</evidence>
<keyword evidence="4" id="KW-0233">DNA recombination</keyword>
<dbReference type="InterPro" id="IPR011010">
    <property type="entry name" value="DNA_brk_join_enz"/>
</dbReference>
<reference evidence="7" key="1">
    <citation type="journal article" date="2019" name="Int. J. Syst. Evol. Microbiol.">
        <title>The Global Catalogue of Microorganisms (GCM) 10K type strain sequencing project: providing services to taxonomists for standard genome sequencing and annotation.</title>
        <authorList>
            <consortium name="The Broad Institute Genomics Platform"/>
            <consortium name="The Broad Institute Genome Sequencing Center for Infectious Disease"/>
            <person name="Wu L."/>
            <person name="Ma J."/>
        </authorList>
    </citation>
    <scope>NUCLEOTIDE SEQUENCE [LARGE SCALE GENOMIC DNA]</scope>
    <source>
        <strain evidence="7">JCM 19134</strain>
    </source>
</reference>
<dbReference type="Gene3D" id="1.10.150.130">
    <property type="match status" value="1"/>
</dbReference>
<feature type="domain" description="Tyr recombinase" evidence="5">
    <location>
        <begin position="264"/>
        <end position="463"/>
    </location>
</feature>
<evidence type="ECO:0000256" key="2">
    <source>
        <dbReference type="ARBA" id="ARBA00022908"/>
    </source>
</evidence>
<keyword evidence="7" id="KW-1185">Reference proteome</keyword>
<sequence>MTATYEQISEAIREEIREARELTIADHTERREPLTESCHRSTVRAYENLTSDYTEALARADYSLVHGQVERIFRGLGLGTGDGDGYLFRRACRELTEGMLEALEVSNRLLAGEVIRDEPTVSAVVPAAASEVAPAPVISEMIEQFIAGRVSGQRINSSTAKQYRTAADQLIHVVGDLPVNQIDFMKACEARDRMLKMPKGNLGEYRGKTCEEKLDLDIPEEDFVRAQTVSQRLVSLGTFFSWLVDTELVSKNPFQRVTCKSDKENYEAYSVEELTALFSSPLYTGLSNVTRSHWWLPLILLHTGMRPGELVQVRPSDVKEIDGVMVIDLPREFTLKNKRAVRAIPLHPTLLDLGFLEFTEEATRRGQDRLMAGFTGGKTPPAHKASMWFNRSYLKTHLPEFYANHRKRLYSFRHTFQTFALSENSLPLERVQLVVGHERTQMGSTDSYDAGLRVGKLFSEVVSKVEFGELDLGHLKGGWRHFDKL</sequence>
<evidence type="ECO:0000256" key="3">
    <source>
        <dbReference type="ARBA" id="ARBA00023125"/>
    </source>
</evidence>
<dbReference type="PROSITE" id="PS51898">
    <property type="entry name" value="TYR_RECOMBINASE"/>
    <property type="match status" value="1"/>
</dbReference>
<dbReference type="Proteomes" id="UP001409585">
    <property type="component" value="Unassembled WGS sequence"/>
</dbReference>
<keyword evidence="3" id="KW-0238">DNA-binding</keyword>